<evidence type="ECO:0000256" key="1">
    <source>
        <dbReference type="SAM" id="MobiDB-lite"/>
    </source>
</evidence>
<name>A0A4C1Y1A8_EUMVA</name>
<sequence length="193" mass="22035">MPQLIFSCTNSPRWHPEYGGSYVFRLLVRLQHSIALKVTMAHALEVEAVQHKYYPQKIHIMMTHQENTSGAFRVVNAGNWAIFELTVQGSSLDSCQQLQPLTTMYQHIPMRVLRGRPIIVEWERDARHSAGLSLVRLLDFQGNNLDSEGPQGPDPPMPSAKSNIHKKVKTYKSSELIRFKTSVSFYDRLSLSE</sequence>
<keyword evidence="3" id="KW-1185">Reference proteome</keyword>
<protein>
    <submittedName>
        <fullName evidence="2">Uncharacterized protein</fullName>
    </submittedName>
</protein>
<accession>A0A4C1Y1A8</accession>
<evidence type="ECO:0000313" key="3">
    <source>
        <dbReference type="Proteomes" id="UP000299102"/>
    </source>
</evidence>
<gene>
    <name evidence="2" type="ORF">EVAR_98245_1</name>
</gene>
<feature type="region of interest" description="Disordered" evidence="1">
    <location>
        <begin position="144"/>
        <end position="165"/>
    </location>
</feature>
<comment type="caution">
    <text evidence="2">The sequence shown here is derived from an EMBL/GenBank/DDBJ whole genome shotgun (WGS) entry which is preliminary data.</text>
</comment>
<dbReference type="AlphaFoldDB" id="A0A4C1Y1A8"/>
<proteinExistence type="predicted"/>
<evidence type="ECO:0000313" key="2">
    <source>
        <dbReference type="EMBL" id="GBP69173.1"/>
    </source>
</evidence>
<organism evidence="2 3">
    <name type="scientific">Eumeta variegata</name>
    <name type="common">Bagworm moth</name>
    <name type="synonym">Eumeta japonica</name>
    <dbReference type="NCBI Taxonomy" id="151549"/>
    <lineage>
        <taxon>Eukaryota</taxon>
        <taxon>Metazoa</taxon>
        <taxon>Ecdysozoa</taxon>
        <taxon>Arthropoda</taxon>
        <taxon>Hexapoda</taxon>
        <taxon>Insecta</taxon>
        <taxon>Pterygota</taxon>
        <taxon>Neoptera</taxon>
        <taxon>Endopterygota</taxon>
        <taxon>Lepidoptera</taxon>
        <taxon>Glossata</taxon>
        <taxon>Ditrysia</taxon>
        <taxon>Tineoidea</taxon>
        <taxon>Psychidae</taxon>
        <taxon>Oiketicinae</taxon>
        <taxon>Eumeta</taxon>
    </lineage>
</organism>
<dbReference type="Proteomes" id="UP000299102">
    <property type="component" value="Unassembled WGS sequence"/>
</dbReference>
<reference evidence="2 3" key="1">
    <citation type="journal article" date="2019" name="Commun. Biol.">
        <title>The bagworm genome reveals a unique fibroin gene that provides high tensile strength.</title>
        <authorList>
            <person name="Kono N."/>
            <person name="Nakamura H."/>
            <person name="Ohtoshi R."/>
            <person name="Tomita M."/>
            <person name="Numata K."/>
            <person name="Arakawa K."/>
        </authorList>
    </citation>
    <scope>NUCLEOTIDE SEQUENCE [LARGE SCALE GENOMIC DNA]</scope>
</reference>
<dbReference type="EMBL" id="BGZK01001032">
    <property type="protein sequence ID" value="GBP69173.1"/>
    <property type="molecule type" value="Genomic_DNA"/>
</dbReference>